<proteinExistence type="inferred from homology"/>
<dbReference type="GO" id="GO:0006935">
    <property type="term" value="P:chemotaxis"/>
    <property type="evidence" value="ECO:0007669"/>
    <property type="project" value="UniProtKB-ARBA"/>
</dbReference>
<accession>A0AB38YIJ6</accession>
<comment type="subcellular location">
    <subcellularLocation>
        <location evidence="1">Cell inner membrane</location>
        <topology evidence="1">Multi-pass membrane protein</topology>
    </subcellularLocation>
</comment>
<keyword evidence="5 9" id="KW-0472">Membrane</keyword>
<dbReference type="Pfam" id="PF00015">
    <property type="entry name" value="MCPsignal"/>
    <property type="match status" value="1"/>
</dbReference>
<evidence type="ECO:0000256" key="5">
    <source>
        <dbReference type="ARBA" id="ARBA00023136"/>
    </source>
</evidence>
<dbReference type="PANTHER" id="PTHR32089:SF119">
    <property type="entry name" value="METHYL-ACCEPTING CHEMOTAXIS PROTEIN CTPL"/>
    <property type="match status" value="1"/>
</dbReference>
<feature type="transmembrane region" description="Helical" evidence="9">
    <location>
        <begin position="289"/>
        <end position="307"/>
    </location>
</feature>
<dbReference type="InterPro" id="IPR003660">
    <property type="entry name" value="HAMP_dom"/>
</dbReference>
<dbReference type="InterPro" id="IPR029151">
    <property type="entry name" value="Sensor-like_sf"/>
</dbReference>
<dbReference type="PROSITE" id="PS50111">
    <property type="entry name" value="CHEMOTAXIS_TRANSDUC_2"/>
    <property type="match status" value="1"/>
</dbReference>
<evidence type="ECO:0000259" key="11">
    <source>
        <dbReference type="PROSITE" id="PS50192"/>
    </source>
</evidence>
<dbReference type="GO" id="GO:0005886">
    <property type="term" value="C:plasma membrane"/>
    <property type="evidence" value="ECO:0007669"/>
    <property type="project" value="UniProtKB-SubCell"/>
</dbReference>
<organism evidence="13">
    <name type="scientific">Salinispirillum sp. LH 10-3-1</name>
    <dbReference type="NCBI Taxonomy" id="2952525"/>
    <lineage>
        <taxon>Bacteria</taxon>
        <taxon>Pseudomonadati</taxon>
        <taxon>Pseudomonadota</taxon>
        <taxon>Gammaproteobacteria</taxon>
        <taxon>Oceanospirillales</taxon>
        <taxon>Saccharospirillaceae</taxon>
        <taxon>Salinispirillum</taxon>
    </lineage>
</organism>
<evidence type="ECO:0000259" key="12">
    <source>
        <dbReference type="PROSITE" id="PS50885"/>
    </source>
</evidence>
<evidence type="ECO:0000256" key="7">
    <source>
        <dbReference type="ARBA" id="ARBA00029447"/>
    </source>
</evidence>
<dbReference type="PANTHER" id="PTHR32089">
    <property type="entry name" value="METHYL-ACCEPTING CHEMOTAXIS PROTEIN MCPB"/>
    <property type="match status" value="1"/>
</dbReference>
<evidence type="ECO:0000256" key="4">
    <source>
        <dbReference type="ARBA" id="ARBA00022989"/>
    </source>
</evidence>
<feature type="domain" description="T-SNARE coiled-coil homology" evidence="11">
    <location>
        <begin position="553"/>
        <end position="615"/>
    </location>
</feature>
<keyword evidence="2" id="KW-0997">Cell inner membrane</keyword>
<dbReference type="Pfam" id="PF00672">
    <property type="entry name" value="HAMP"/>
    <property type="match status" value="1"/>
</dbReference>
<comment type="similarity">
    <text evidence="7">Belongs to the methyl-accepting chemotaxis (MCP) protein family.</text>
</comment>
<dbReference type="FunFam" id="1.10.287.950:FF:000001">
    <property type="entry name" value="Methyl-accepting chemotaxis sensory transducer"/>
    <property type="match status" value="1"/>
</dbReference>
<dbReference type="InterPro" id="IPR004089">
    <property type="entry name" value="MCPsignal_dom"/>
</dbReference>
<evidence type="ECO:0000256" key="2">
    <source>
        <dbReference type="ARBA" id="ARBA00022519"/>
    </source>
</evidence>
<feature type="domain" description="HAMP" evidence="12">
    <location>
        <begin position="309"/>
        <end position="361"/>
    </location>
</feature>
<protein>
    <submittedName>
        <fullName evidence="13">Methyl-accepting chemotaxis protein</fullName>
    </submittedName>
</protein>
<dbReference type="CDD" id="cd11386">
    <property type="entry name" value="MCP_signal"/>
    <property type="match status" value="1"/>
</dbReference>
<keyword evidence="6 8" id="KW-0807">Transducer</keyword>
<dbReference type="PROSITE" id="PS50192">
    <property type="entry name" value="T_SNARE"/>
    <property type="match status" value="1"/>
</dbReference>
<evidence type="ECO:0000259" key="10">
    <source>
        <dbReference type="PROSITE" id="PS50111"/>
    </source>
</evidence>
<sequence>MTIAKKFALAVAGIIAGLALIFALLSSISASVQLSEQADANANQMQREVIRLLRLTDSLIENQVEASVKTLRQEALELGTPQLGNTVTVSGRSVPDLLFGNNAQANNYALVDRVAELVGGTATVFVRQGNDYVRIATNVINNGQRATGTTLDPSGRAIQAINRGESFYGLVDILGTPFLTGYEPLRNAQNQVVGILYAGFPADFAELEDAISGRRLLDSGFVALRDANGNVRLHSQHQTTDRVNAILAGQVPGWRIDSAGFDRWGYQVITAFPESELAARIRGDIGTTLVYIAIGGILLLGILLFLLNRIISRPLASTVDRMEDIAEGDLSVRLDASSKDELGDMARGFNRMLERLQGTILDISAGAQQLSAAAEELATVSIDSNRSIAEQTAETEQVATAMNEMSATVSEVAKSTEQAAVAAKEAQQEASSGSAVVRETITSIESLADDVERAAEVINELSVASNDISKVLEVIKNIAEQTNLLALNAAIEAARAGEHGRGFAVVADEVRSLASRTQQSTEEIHTMIERIQSESSRAVSVMENGQKTADHSVQNAQSSRESLKAILAAVDSINELNTEVASAAEEQSAVAEEISRNITNIRDAAEQNSSNSDQSMRASEELAKLATMLQQRIKYFQV</sequence>
<feature type="domain" description="Methyl-accepting transducer" evidence="10">
    <location>
        <begin position="366"/>
        <end position="602"/>
    </location>
</feature>
<evidence type="ECO:0000256" key="8">
    <source>
        <dbReference type="PROSITE-ProRule" id="PRU00284"/>
    </source>
</evidence>
<dbReference type="EMBL" id="CP101717">
    <property type="protein sequence ID" value="WLD59150.1"/>
    <property type="molecule type" value="Genomic_DNA"/>
</dbReference>
<dbReference type="InterPro" id="IPR033462">
    <property type="entry name" value="Cache_3-Cache_2"/>
</dbReference>
<dbReference type="AlphaFoldDB" id="A0AB38YIJ6"/>
<dbReference type="RefSeq" id="WP_304996439.1">
    <property type="nucleotide sequence ID" value="NZ_CP101717.1"/>
</dbReference>
<dbReference type="CDD" id="cd06225">
    <property type="entry name" value="HAMP"/>
    <property type="match status" value="1"/>
</dbReference>
<keyword evidence="2" id="KW-1003">Cell membrane</keyword>
<dbReference type="PROSITE" id="PS50885">
    <property type="entry name" value="HAMP"/>
    <property type="match status" value="1"/>
</dbReference>
<keyword evidence="4 9" id="KW-1133">Transmembrane helix</keyword>
<evidence type="ECO:0000256" key="9">
    <source>
        <dbReference type="SAM" id="Phobius"/>
    </source>
</evidence>
<dbReference type="SUPFAM" id="SSF103190">
    <property type="entry name" value="Sensory domain-like"/>
    <property type="match status" value="1"/>
</dbReference>
<dbReference type="SUPFAM" id="SSF58104">
    <property type="entry name" value="Methyl-accepting chemotaxis protein (MCP) signaling domain"/>
    <property type="match status" value="1"/>
</dbReference>
<keyword evidence="3 9" id="KW-0812">Transmembrane</keyword>
<dbReference type="SMART" id="SM00283">
    <property type="entry name" value="MA"/>
    <property type="match status" value="1"/>
</dbReference>
<evidence type="ECO:0000313" key="13">
    <source>
        <dbReference type="EMBL" id="WLD59150.1"/>
    </source>
</evidence>
<name>A0AB38YIJ6_9GAMM</name>
<dbReference type="Gene3D" id="1.10.287.950">
    <property type="entry name" value="Methyl-accepting chemotaxis protein"/>
    <property type="match status" value="1"/>
</dbReference>
<dbReference type="SMART" id="SM00304">
    <property type="entry name" value="HAMP"/>
    <property type="match status" value="2"/>
</dbReference>
<evidence type="ECO:0000256" key="3">
    <source>
        <dbReference type="ARBA" id="ARBA00022692"/>
    </source>
</evidence>
<dbReference type="InterPro" id="IPR000727">
    <property type="entry name" value="T_SNARE_dom"/>
</dbReference>
<evidence type="ECO:0000256" key="1">
    <source>
        <dbReference type="ARBA" id="ARBA00004429"/>
    </source>
</evidence>
<gene>
    <name evidence="13" type="ORF">NFC81_05020</name>
</gene>
<reference evidence="13" key="1">
    <citation type="submission" date="2022-07" db="EMBL/GenBank/DDBJ databases">
        <title>Complete genome sequence of Salinispirillum sp. LH10-3-1 capable of multiple carbohydrate inversion isolated from a soda lake.</title>
        <authorList>
            <person name="Liu J."/>
            <person name="Zhai Y."/>
            <person name="Zhang H."/>
            <person name="Yang H."/>
            <person name="Qu J."/>
            <person name="Li J."/>
        </authorList>
    </citation>
    <scope>NUCLEOTIDE SEQUENCE</scope>
    <source>
        <strain evidence="13">LH 10-3-1</strain>
    </source>
</reference>
<dbReference type="Pfam" id="PF17201">
    <property type="entry name" value="Cache_3-Cache_2"/>
    <property type="match status" value="1"/>
</dbReference>
<evidence type="ECO:0000256" key="6">
    <source>
        <dbReference type="ARBA" id="ARBA00023224"/>
    </source>
</evidence>
<dbReference type="GO" id="GO:0007165">
    <property type="term" value="P:signal transduction"/>
    <property type="evidence" value="ECO:0007669"/>
    <property type="project" value="UniProtKB-KW"/>
</dbReference>